<dbReference type="Proteomes" id="UP000299102">
    <property type="component" value="Unassembled WGS sequence"/>
</dbReference>
<dbReference type="AlphaFoldDB" id="A0A4C1XNA6"/>
<sequence length="135" mass="14986">MALKAACCIAVTRVMTVPTHAIRRGALEVLLSWNRITSTCALHWVTEMSVYDFCIHLYHNLFDLKPILMCGSMQSWSSAAEMVECGPAGLGVRCETPRPVAAGSTNTIAPYHKQKCTYPERGTRRARASRTRRAT</sequence>
<organism evidence="1 2">
    <name type="scientific">Eumeta variegata</name>
    <name type="common">Bagworm moth</name>
    <name type="synonym">Eumeta japonica</name>
    <dbReference type="NCBI Taxonomy" id="151549"/>
    <lineage>
        <taxon>Eukaryota</taxon>
        <taxon>Metazoa</taxon>
        <taxon>Ecdysozoa</taxon>
        <taxon>Arthropoda</taxon>
        <taxon>Hexapoda</taxon>
        <taxon>Insecta</taxon>
        <taxon>Pterygota</taxon>
        <taxon>Neoptera</taxon>
        <taxon>Endopterygota</taxon>
        <taxon>Lepidoptera</taxon>
        <taxon>Glossata</taxon>
        <taxon>Ditrysia</taxon>
        <taxon>Tineoidea</taxon>
        <taxon>Psychidae</taxon>
        <taxon>Oiketicinae</taxon>
        <taxon>Eumeta</taxon>
    </lineage>
</organism>
<proteinExistence type="predicted"/>
<evidence type="ECO:0000313" key="2">
    <source>
        <dbReference type="Proteomes" id="UP000299102"/>
    </source>
</evidence>
<name>A0A4C1XNA6_EUMVA</name>
<keyword evidence="2" id="KW-1185">Reference proteome</keyword>
<evidence type="ECO:0000313" key="1">
    <source>
        <dbReference type="EMBL" id="GBP63705.1"/>
    </source>
</evidence>
<dbReference type="EMBL" id="BGZK01000877">
    <property type="protein sequence ID" value="GBP63705.1"/>
    <property type="molecule type" value="Genomic_DNA"/>
</dbReference>
<gene>
    <name evidence="1" type="ORF">EVAR_87682_1</name>
</gene>
<accession>A0A4C1XNA6</accession>
<comment type="caution">
    <text evidence="1">The sequence shown here is derived from an EMBL/GenBank/DDBJ whole genome shotgun (WGS) entry which is preliminary data.</text>
</comment>
<reference evidence="1 2" key="1">
    <citation type="journal article" date="2019" name="Commun. Biol.">
        <title>The bagworm genome reveals a unique fibroin gene that provides high tensile strength.</title>
        <authorList>
            <person name="Kono N."/>
            <person name="Nakamura H."/>
            <person name="Ohtoshi R."/>
            <person name="Tomita M."/>
            <person name="Numata K."/>
            <person name="Arakawa K."/>
        </authorList>
    </citation>
    <scope>NUCLEOTIDE SEQUENCE [LARGE SCALE GENOMIC DNA]</scope>
</reference>
<protein>
    <submittedName>
        <fullName evidence="1">Uncharacterized protein</fullName>
    </submittedName>
</protein>